<dbReference type="EMBL" id="JAFEUC010000018">
    <property type="protein sequence ID" value="MBM7080397.1"/>
    <property type="molecule type" value="Genomic_DNA"/>
</dbReference>
<dbReference type="RefSeq" id="WP_204928130.1">
    <property type="nucleotide sequence ID" value="NZ_JAFEUC010000018.1"/>
</dbReference>
<organism evidence="2 3">
    <name type="scientific">Micromonospora humida</name>
    <dbReference type="NCBI Taxonomy" id="2809018"/>
    <lineage>
        <taxon>Bacteria</taxon>
        <taxon>Bacillati</taxon>
        <taxon>Actinomycetota</taxon>
        <taxon>Actinomycetes</taxon>
        <taxon>Micromonosporales</taxon>
        <taxon>Micromonosporaceae</taxon>
        <taxon>Micromonospora</taxon>
    </lineage>
</organism>
<protein>
    <submittedName>
        <fullName evidence="2">Uncharacterized protein</fullName>
    </submittedName>
</protein>
<comment type="caution">
    <text evidence="2">The sequence shown here is derived from an EMBL/GenBank/DDBJ whole genome shotgun (WGS) entry which is preliminary data.</text>
</comment>
<keyword evidence="1" id="KW-1133">Transmembrane helix</keyword>
<evidence type="ECO:0000256" key="1">
    <source>
        <dbReference type="SAM" id="Phobius"/>
    </source>
</evidence>
<sequence>MTELDQRISETLRERAEGLVDIDRLTVRAVVGGRARRRRRRVGVGVALGLVVVLGLGVPTVADHSGRLPWTSAEPSPATVVPPRAPTAATAALRPDLVGTDPTLLHFGIDPARAGYLGWEAGQGVESVRLAVSGGRQVVLDLGRTPADVEQALHEGMSYGTVPDAESELVTAADFDGTVRTVAPAGPGGEPGWILRWQPVAGLYARVTTVGPNDRDLRTVAQALRLDEAYRCATPLRLTALPPDARLARCAVNLVDLPDSVDVLLTVLRGEDQRLDVRLEYHAEFVGRRTEGNRTIGDRAGYLHPRGDELELLGLTGARLAVRFGPPRRGFTEADAATVLGGAVLADDLTRPATWD</sequence>
<proteinExistence type="predicted"/>
<evidence type="ECO:0000313" key="3">
    <source>
        <dbReference type="Proteomes" id="UP001518872"/>
    </source>
</evidence>
<feature type="transmembrane region" description="Helical" evidence="1">
    <location>
        <begin position="42"/>
        <end position="62"/>
    </location>
</feature>
<reference evidence="2 3" key="1">
    <citation type="submission" date="2021-02" db="EMBL/GenBank/DDBJ databases">
        <authorList>
            <person name="Ra J.-S."/>
        </authorList>
    </citation>
    <scope>NUCLEOTIDE SEQUENCE [LARGE SCALE GENOMIC DNA]</scope>
    <source>
        <strain evidence="2 3">MMS20-R1-14</strain>
    </source>
</reference>
<keyword evidence="1" id="KW-0472">Membrane</keyword>
<name>A0ABS2J1H1_9ACTN</name>
<dbReference type="Proteomes" id="UP001518872">
    <property type="component" value="Unassembled WGS sequence"/>
</dbReference>
<gene>
    <name evidence="2" type="ORF">JQX11_29185</name>
</gene>
<keyword evidence="1" id="KW-0812">Transmembrane</keyword>
<evidence type="ECO:0000313" key="2">
    <source>
        <dbReference type="EMBL" id="MBM7080397.1"/>
    </source>
</evidence>
<accession>A0ABS2J1H1</accession>
<keyword evidence="3" id="KW-1185">Reference proteome</keyword>